<dbReference type="InterPro" id="IPR036388">
    <property type="entry name" value="WH-like_DNA-bd_sf"/>
</dbReference>
<feature type="domain" description="HTH marR-type" evidence="2">
    <location>
        <begin position="17"/>
        <end position="150"/>
    </location>
</feature>
<dbReference type="AlphaFoldDB" id="A0A2A5SXG5"/>
<dbReference type="PROSITE" id="PS50995">
    <property type="entry name" value="HTH_MARR_2"/>
    <property type="match status" value="1"/>
</dbReference>
<dbReference type="Proteomes" id="UP000218711">
    <property type="component" value="Unassembled WGS sequence"/>
</dbReference>
<proteinExistence type="predicted"/>
<dbReference type="PRINTS" id="PR00598">
    <property type="entry name" value="HTHMARR"/>
</dbReference>
<dbReference type="InterPro" id="IPR011991">
    <property type="entry name" value="ArsR-like_HTH"/>
</dbReference>
<dbReference type="CDD" id="cd00090">
    <property type="entry name" value="HTH_ARSR"/>
    <property type="match status" value="1"/>
</dbReference>
<dbReference type="GO" id="GO:0003700">
    <property type="term" value="F:DNA-binding transcription factor activity"/>
    <property type="evidence" value="ECO:0007669"/>
    <property type="project" value="InterPro"/>
</dbReference>
<dbReference type="InterPro" id="IPR001845">
    <property type="entry name" value="HTH_ArsR_DNA-bd_dom"/>
</dbReference>
<dbReference type="PANTHER" id="PTHR33164:SF97">
    <property type="entry name" value="TRANSCRIPTIONAL REGULATOR, MARR FAMILY"/>
    <property type="match status" value="1"/>
</dbReference>
<dbReference type="GO" id="GO:0003677">
    <property type="term" value="F:DNA binding"/>
    <property type="evidence" value="ECO:0007669"/>
    <property type="project" value="UniProtKB-KW"/>
</dbReference>
<gene>
    <name evidence="3" type="ORF">RU92_GL000233</name>
</gene>
<protein>
    <submittedName>
        <fullName evidence="3">MarR family transcriptional regulator</fullName>
    </submittedName>
</protein>
<reference evidence="3 4" key="1">
    <citation type="submission" date="2014-12" db="EMBL/GenBank/DDBJ databases">
        <title>Draft genome sequences of 10 type strains of Lactococcus.</title>
        <authorList>
            <person name="Sun Z."/>
            <person name="Zhong Z."/>
            <person name="Liu W."/>
            <person name="Zhang W."/>
            <person name="Zhang H."/>
        </authorList>
    </citation>
    <scope>NUCLEOTIDE SEQUENCE [LARGE SCALE GENOMIC DNA]</scope>
    <source>
        <strain evidence="3 4">DSM 21502</strain>
    </source>
</reference>
<evidence type="ECO:0000313" key="4">
    <source>
        <dbReference type="Proteomes" id="UP000218711"/>
    </source>
</evidence>
<accession>A0A2A5SXG5</accession>
<name>A0A2A5SXG5_LACLC</name>
<dbReference type="PANTHER" id="PTHR33164">
    <property type="entry name" value="TRANSCRIPTIONAL REGULATOR, MARR FAMILY"/>
    <property type="match status" value="1"/>
</dbReference>
<dbReference type="InterPro" id="IPR000835">
    <property type="entry name" value="HTH_MarR-typ"/>
</dbReference>
<dbReference type="SUPFAM" id="SSF46785">
    <property type="entry name" value="Winged helix' DNA-binding domain"/>
    <property type="match status" value="1"/>
</dbReference>
<dbReference type="Pfam" id="PF01047">
    <property type="entry name" value="MarR"/>
    <property type="match status" value="1"/>
</dbReference>
<dbReference type="Gene3D" id="1.10.10.10">
    <property type="entry name" value="Winged helix-like DNA-binding domain superfamily/Winged helix DNA-binding domain"/>
    <property type="match status" value="1"/>
</dbReference>
<sequence>MIDQSTMKGERMNLEKVSQLLYQLKIVNQEMTAKFEKSTGFSITRYQLMMILKCKGRCSQTQLQNELKIDSAAVTRHLKLLEEKNLVKRQRNKDNNREVFVEITDEAKADLERCAREHDNSVHESEQTLNIGLSDSEEEELLELLTKLVK</sequence>
<dbReference type="SMART" id="SM00418">
    <property type="entry name" value="HTH_ARSR"/>
    <property type="match status" value="1"/>
</dbReference>
<evidence type="ECO:0000256" key="1">
    <source>
        <dbReference type="ARBA" id="ARBA00023125"/>
    </source>
</evidence>
<dbReference type="SMART" id="SM00347">
    <property type="entry name" value="HTH_MARR"/>
    <property type="match status" value="1"/>
</dbReference>
<dbReference type="GO" id="GO:0006950">
    <property type="term" value="P:response to stress"/>
    <property type="evidence" value="ECO:0007669"/>
    <property type="project" value="TreeGrafter"/>
</dbReference>
<comment type="caution">
    <text evidence="3">The sequence shown here is derived from an EMBL/GenBank/DDBJ whole genome shotgun (WGS) entry which is preliminary data.</text>
</comment>
<keyword evidence="1" id="KW-0238">DNA-binding</keyword>
<evidence type="ECO:0000313" key="3">
    <source>
        <dbReference type="EMBL" id="PCS20585.1"/>
    </source>
</evidence>
<dbReference type="InterPro" id="IPR036390">
    <property type="entry name" value="WH_DNA-bd_sf"/>
</dbReference>
<dbReference type="EMBL" id="JXKC01000001">
    <property type="protein sequence ID" value="PCS20585.1"/>
    <property type="molecule type" value="Genomic_DNA"/>
</dbReference>
<evidence type="ECO:0000259" key="2">
    <source>
        <dbReference type="PROSITE" id="PS50995"/>
    </source>
</evidence>
<organism evidence="3 4">
    <name type="scientific">Lactococcus cremoris subsp. tructae</name>
    <dbReference type="NCBI Taxonomy" id="542833"/>
    <lineage>
        <taxon>Bacteria</taxon>
        <taxon>Bacillati</taxon>
        <taxon>Bacillota</taxon>
        <taxon>Bacilli</taxon>
        <taxon>Lactobacillales</taxon>
        <taxon>Streptococcaceae</taxon>
        <taxon>Lactococcus</taxon>
    </lineage>
</organism>
<dbReference type="InterPro" id="IPR039422">
    <property type="entry name" value="MarR/SlyA-like"/>
</dbReference>